<feature type="chain" id="PRO_5019841196" evidence="9">
    <location>
        <begin position="25"/>
        <end position="89"/>
    </location>
</feature>
<dbReference type="GO" id="GO:0006401">
    <property type="term" value="P:RNA catabolic process"/>
    <property type="evidence" value="ECO:0007669"/>
    <property type="project" value="TreeGrafter"/>
</dbReference>
<keyword evidence="2" id="KW-0378">Hydrolase</keyword>
<evidence type="ECO:0000256" key="5">
    <source>
        <dbReference type="ARBA" id="ARBA00023239"/>
    </source>
</evidence>
<evidence type="ECO:0000256" key="9">
    <source>
        <dbReference type="SAM" id="SignalP"/>
    </source>
</evidence>
<evidence type="ECO:0000256" key="8">
    <source>
        <dbReference type="SAM" id="MobiDB-lite"/>
    </source>
</evidence>
<protein>
    <submittedName>
        <fullName evidence="10">Uncharacterized protein</fullName>
    </submittedName>
</protein>
<comment type="similarity">
    <text evidence="1 7">Belongs to the RNase T2 family.</text>
</comment>
<evidence type="ECO:0000256" key="7">
    <source>
        <dbReference type="RuleBase" id="RU004328"/>
    </source>
</evidence>
<reference evidence="10 11" key="1">
    <citation type="submission" date="2018-10" db="EMBL/GenBank/DDBJ databases">
        <title>A high-quality apple genome assembly.</title>
        <authorList>
            <person name="Hu J."/>
        </authorList>
    </citation>
    <scope>NUCLEOTIDE SEQUENCE [LARGE SCALE GENOMIC DNA]</scope>
    <source>
        <strain evidence="11">cv. HFTH1</strain>
        <tissue evidence="10">Young leaf</tissue>
    </source>
</reference>
<keyword evidence="5" id="KW-0456">Lyase</keyword>
<dbReference type="PANTHER" id="PTHR11240:SF72">
    <property type="entry name" value="RIBONUCLEASE 1"/>
    <property type="match status" value="1"/>
</dbReference>
<dbReference type="AlphaFoldDB" id="A0A498JE36"/>
<keyword evidence="3 9" id="KW-0732">Signal</keyword>
<keyword evidence="4" id="KW-0325">Glycoprotein</keyword>
<dbReference type="GO" id="GO:0005576">
    <property type="term" value="C:extracellular region"/>
    <property type="evidence" value="ECO:0007669"/>
    <property type="project" value="TreeGrafter"/>
</dbReference>
<dbReference type="EMBL" id="RDQH01000334">
    <property type="protein sequence ID" value="RXH91992.1"/>
    <property type="molecule type" value="Genomic_DNA"/>
</dbReference>
<evidence type="ECO:0000256" key="2">
    <source>
        <dbReference type="ARBA" id="ARBA00022722"/>
    </source>
</evidence>
<evidence type="ECO:0000313" key="10">
    <source>
        <dbReference type="EMBL" id="RXH91992.1"/>
    </source>
</evidence>
<evidence type="ECO:0000256" key="1">
    <source>
        <dbReference type="ARBA" id="ARBA00007469"/>
    </source>
</evidence>
<gene>
    <name evidence="10" type="ORF">DVH24_021015</name>
</gene>
<organism evidence="10 11">
    <name type="scientific">Malus domestica</name>
    <name type="common">Apple</name>
    <name type="synonym">Pyrus malus</name>
    <dbReference type="NCBI Taxonomy" id="3750"/>
    <lineage>
        <taxon>Eukaryota</taxon>
        <taxon>Viridiplantae</taxon>
        <taxon>Streptophyta</taxon>
        <taxon>Embryophyta</taxon>
        <taxon>Tracheophyta</taxon>
        <taxon>Spermatophyta</taxon>
        <taxon>Magnoliopsida</taxon>
        <taxon>eudicotyledons</taxon>
        <taxon>Gunneridae</taxon>
        <taxon>Pentapetalae</taxon>
        <taxon>rosids</taxon>
        <taxon>fabids</taxon>
        <taxon>Rosales</taxon>
        <taxon>Rosaceae</taxon>
        <taxon>Amygdaloideae</taxon>
        <taxon>Maleae</taxon>
        <taxon>Malus</taxon>
    </lineage>
</organism>
<dbReference type="InterPro" id="IPR018188">
    <property type="entry name" value="RNase_T2_His_AS_1"/>
</dbReference>
<dbReference type="GO" id="GO:0033897">
    <property type="term" value="F:ribonuclease T2 activity"/>
    <property type="evidence" value="ECO:0007669"/>
    <property type="project" value="InterPro"/>
</dbReference>
<accession>A0A498JE36</accession>
<evidence type="ECO:0000313" key="11">
    <source>
        <dbReference type="Proteomes" id="UP000290289"/>
    </source>
</evidence>
<name>A0A498JE36_MALDO</name>
<dbReference type="SUPFAM" id="SSF55895">
    <property type="entry name" value="Ribonuclease Rh-like"/>
    <property type="match status" value="1"/>
</dbReference>
<dbReference type="PROSITE" id="PS00530">
    <property type="entry name" value="RNASE_T2_1"/>
    <property type="match status" value="1"/>
</dbReference>
<dbReference type="PANTHER" id="PTHR11240">
    <property type="entry name" value="RIBONUCLEASE T2"/>
    <property type="match status" value="1"/>
</dbReference>
<sequence length="89" mass="9975">MMKSNPSTLVKLLLIGCLSVVCVAEDFDFFYFVQHCCYLTTGKPAADFGIHGLWPNYNDGSYPSNCDPSNPCDQSEISDLRSSMQKEWP</sequence>
<comment type="function">
    <text evidence="6">Self-incompatibility (SI) is the inherited ability of a flowering plant to prevent self-fertilization by discriminating between self and non-self pollen during pollination. In many species, self-incompatibility is controlled by the single, multiallelic locus S.</text>
</comment>
<keyword evidence="2" id="KW-0540">Nuclease</keyword>
<proteinExistence type="inferred from homology"/>
<dbReference type="InterPro" id="IPR001568">
    <property type="entry name" value="RNase_T2-like"/>
</dbReference>
<feature type="signal peptide" evidence="9">
    <location>
        <begin position="1"/>
        <end position="24"/>
    </location>
</feature>
<comment type="caution">
    <text evidence="10">The sequence shown here is derived from an EMBL/GenBank/DDBJ whole genome shotgun (WGS) entry which is preliminary data.</text>
</comment>
<feature type="region of interest" description="Disordered" evidence="8">
    <location>
        <begin position="66"/>
        <end position="89"/>
    </location>
</feature>
<keyword evidence="11" id="KW-1185">Reference proteome</keyword>
<dbReference type="Proteomes" id="UP000290289">
    <property type="component" value="Chromosome 8"/>
</dbReference>
<evidence type="ECO:0000256" key="3">
    <source>
        <dbReference type="ARBA" id="ARBA00022729"/>
    </source>
</evidence>
<dbReference type="Pfam" id="PF00445">
    <property type="entry name" value="Ribonuclease_T2"/>
    <property type="match status" value="1"/>
</dbReference>
<dbReference type="InterPro" id="IPR036430">
    <property type="entry name" value="RNase_T2-like_sf"/>
</dbReference>
<dbReference type="Gene3D" id="3.90.730.10">
    <property type="entry name" value="Ribonuclease T2-like"/>
    <property type="match status" value="1"/>
</dbReference>
<dbReference type="GO" id="GO:0003723">
    <property type="term" value="F:RNA binding"/>
    <property type="evidence" value="ECO:0007669"/>
    <property type="project" value="InterPro"/>
</dbReference>
<evidence type="ECO:0000256" key="4">
    <source>
        <dbReference type="ARBA" id="ARBA00023180"/>
    </source>
</evidence>
<evidence type="ECO:0000256" key="6">
    <source>
        <dbReference type="ARBA" id="ARBA00025641"/>
    </source>
</evidence>